<dbReference type="STRING" id="35608.A0A2U1N4V3"/>
<protein>
    <submittedName>
        <fullName evidence="3">ATPase, F1/V1/A1 complex, alpha/beta subunit, Zinc knuckle CX2CX4HX4C</fullName>
    </submittedName>
</protein>
<feature type="compositionally biased region" description="Polar residues" evidence="1">
    <location>
        <begin position="8"/>
        <end position="20"/>
    </location>
</feature>
<comment type="caution">
    <text evidence="3">The sequence shown here is derived from an EMBL/GenBank/DDBJ whole genome shotgun (WGS) entry which is preliminary data.</text>
</comment>
<dbReference type="EMBL" id="PKPP01003613">
    <property type="protein sequence ID" value="PWA68531.1"/>
    <property type="molecule type" value="Genomic_DNA"/>
</dbReference>
<feature type="region of interest" description="Disordered" evidence="1">
    <location>
        <begin position="1"/>
        <end position="33"/>
    </location>
</feature>
<dbReference type="PANTHER" id="PTHR31286">
    <property type="entry name" value="GLYCINE-RICH CELL WALL STRUCTURAL PROTEIN 1.8-LIKE"/>
    <property type="match status" value="1"/>
</dbReference>
<keyword evidence="4" id="KW-1185">Reference proteome</keyword>
<dbReference type="PANTHER" id="PTHR31286:SF99">
    <property type="entry name" value="DUF4283 DOMAIN-CONTAINING PROTEIN"/>
    <property type="match status" value="1"/>
</dbReference>
<dbReference type="Pfam" id="PF14111">
    <property type="entry name" value="DUF4283"/>
    <property type="match status" value="1"/>
</dbReference>
<organism evidence="3 4">
    <name type="scientific">Artemisia annua</name>
    <name type="common">Sweet wormwood</name>
    <dbReference type="NCBI Taxonomy" id="35608"/>
    <lineage>
        <taxon>Eukaryota</taxon>
        <taxon>Viridiplantae</taxon>
        <taxon>Streptophyta</taxon>
        <taxon>Embryophyta</taxon>
        <taxon>Tracheophyta</taxon>
        <taxon>Spermatophyta</taxon>
        <taxon>Magnoliopsida</taxon>
        <taxon>eudicotyledons</taxon>
        <taxon>Gunneridae</taxon>
        <taxon>Pentapetalae</taxon>
        <taxon>asterids</taxon>
        <taxon>campanulids</taxon>
        <taxon>Asterales</taxon>
        <taxon>Asteraceae</taxon>
        <taxon>Asteroideae</taxon>
        <taxon>Anthemideae</taxon>
        <taxon>Artemisiinae</taxon>
        <taxon>Artemisia</taxon>
    </lineage>
</organism>
<dbReference type="AlphaFoldDB" id="A0A2U1N4V3"/>
<sequence>MSNKREGNTSPMAEDNSATVDLSKVTVRKHKKARPNLLAENSCDTSPHVQVENCGDHVEPIPHASGVIHDSGIESSIMSVQAFIEALMGVSIKTLEDVDAFTKGLDAGKFPEWDELESDVQKMATEALLGLWEAFEAEHTSKSSHESPIPMGAEPVCEGVNIFIPRKVVEKVSSRLEHTLYGYFIGKRIAFPVVEYYARNNWAKHGLKRIMMNSKGFFFFKFDTLVGVEAVLEGGSWMIRKYPIILKKWSMDTCLRKEELTSIPIWVKLHDVPLQVFEEDGINLISNFIGKPVMLDSYTTSMCKESWGRSSFSRCLIEVNSEVDLVEVVTIGFPSLSGEGFTKENIRVEYEWRPPRCNICKIIEHTHDQCPKQVVSPPAVST</sequence>
<evidence type="ECO:0000313" key="4">
    <source>
        <dbReference type="Proteomes" id="UP000245207"/>
    </source>
</evidence>
<evidence type="ECO:0000313" key="3">
    <source>
        <dbReference type="EMBL" id="PWA68531.1"/>
    </source>
</evidence>
<evidence type="ECO:0000256" key="1">
    <source>
        <dbReference type="SAM" id="MobiDB-lite"/>
    </source>
</evidence>
<dbReference type="InterPro" id="IPR025558">
    <property type="entry name" value="DUF4283"/>
</dbReference>
<feature type="domain" description="DUF4283" evidence="2">
    <location>
        <begin position="174"/>
        <end position="253"/>
    </location>
</feature>
<name>A0A2U1N4V3_ARTAN</name>
<reference evidence="3 4" key="1">
    <citation type="journal article" date="2018" name="Mol. Plant">
        <title>The genome of Artemisia annua provides insight into the evolution of Asteraceae family and artemisinin biosynthesis.</title>
        <authorList>
            <person name="Shen Q."/>
            <person name="Zhang L."/>
            <person name="Liao Z."/>
            <person name="Wang S."/>
            <person name="Yan T."/>
            <person name="Shi P."/>
            <person name="Liu M."/>
            <person name="Fu X."/>
            <person name="Pan Q."/>
            <person name="Wang Y."/>
            <person name="Lv Z."/>
            <person name="Lu X."/>
            <person name="Zhang F."/>
            <person name="Jiang W."/>
            <person name="Ma Y."/>
            <person name="Chen M."/>
            <person name="Hao X."/>
            <person name="Li L."/>
            <person name="Tang Y."/>
            <person name="Lv G."/>
            <person name="Zhou Y."/>
            <person name="Sun X."/>
            <person name="Brodelius P.E."/>
            <person name="Rose J.K.C."/>
            <person name="Tang K."/>
        </authorList>
    </citation>
    <scope>NUCLEOTIDE SEQUENCE [LARGE SCALE GENOMIC DNA]</scope>
    <source>
        <strain evidence="4">cv. Huhao1</strain>
        <tissue evidence="3">Leaf</tissue>
    </source>
</reference>
<dbReference type="OrthoDB" id="1461560at2759"/>
<dbReference type="Proteomes" id="UP000245207">
    <property type="component" value="Unassembled WGS sequence"/>
</dbReference>
<proteinExistence type="predicted"/>
<evidence type="ECO:0000259" key="2">
    <source>
        <dbReference type="Pfam" id="PF14111"/>
    </source>
</evidence>
<dbReference type="InterPro" id="IPR040256">
    <property type="entry name" value="At4g02000-like"/>
</dbReference>
<accession>A0A2U1N4V3</accession>
<gene>
    <name evidence="3" type="ORF">CTI12_AA307810</name>
</gene>